<dbReference type="Pfam" id="PF04978">
    <property type="entry name" value="MST"/>
    <property type="match status" value="1"/>
</dbReference>
<name>A0A7W7FSY6_9PSEU</name>
<dbReference type="InterPro" id="IPR007061">
    <property type="entry name" value="MST-like"/>
</dbReference>
<keyword evidence="2" id="KW-1185">Reference proteome</keyword>
<evidence type="ECO:0000313" key="2">
    <source>
        <dbReference type="Proteomes" id="UP000533598"/>
    </source>
</evidence>
<organism evidence="1 2">
    <name type="scientific">Crossiella cryophila</name>
    <dbReference type="NCBI Taxonomy" id="43355"/>
    <lineage>
        <taxon>Bacteria</taxon>
        <taxon>Bacillati</taxon>
        <taxon>Actinomycetota</taxon>
        <taxon>Actinomycetes</taxon>
        <taxon>Pseudonocardiales</taxon>
        <taxon>Pseudonocardiaceae</taxon>
        <taxon>Crossiella</taxon>
    </lineage>
</organism>
<dbReference type="AlphaFoldDB" id="A0A7W7FSY6"/>
<gene>
    <name evidence="1" type="ORF">HNR67_001996</name>
</gene>
<comment type="caution">
    <text evidence="1">The sequence shown here is derived from an EMBL/GenBank/DDBJ whole genome shotgun (WGS) entry which is preliminary data.</text>
</comment>
<dbReference type="SUPFAM" id="SSF109854">
    <property type="entry name" value="DinB/YfiT-like putative metalloenzymes"/>
    <property type="match status" value="1"/>
</dbReference>
<proteinExistence type="predicted"/>
<evidence type="ECO:0000313" key="1">
    <source>
        <dbReference type="EMBL" id="MBB4675878.1"/>
    </source>
</evidence>
<sequence>MAMVREVADERDALLAFLAEQRAALRRSVLNLTEQTATSRPLVSELTLAGLVKHVAGVERNWLDIVRGVHIGDRGPVHALGPGETVAQALAELAEVAARTEDQVRELDLDQPVDVGLQGHPLVAGKVRTVRWVLLHLITELARHAGHADLLRESLDGATAFQLVAAAGDPLIT</sequence>
<dbReference type="Proteomes" id="UP000533598">
    <property type="component" value="Unassembled WGS sequence"/>
</dbReference>
<dbReference type="Gene3D" id="1.20.120.450">
    <property type="entry name" value="dinb family like domain"/>
    <property type="match status" value="1"/>
</dbReference>
<accession>A0A7W7FSY6</accession>
<protein>
    <submittedName>
        <fullName evidence="1">Putative damage-inducible protein DinB</fullName>
    </submittedName>
</protein>
<reference evidence="1 2" key="1">
    <citation type="submission" date="2020-08" db="EMBL/GenBank/DDBJ databases">
        <title>Sequencing the genomes of 1000 actinobacteria strains.</title>
        <authorList>
            <person name="Klenk H.-P."/>
        </authorList>
    </citation>
    <scope>NUCLEOTIDE SEQUENCE [LARGE SCALE GENOMIC DNA]</scope>
    <source>
        <strain evidence="1 2">DSM 44230</strain>
    </source>
</reference>
<dbReference type="InterPro" id="IPR034660">
    <property type="entry name" value="DinB/YfiT-like"/>
</dbReference>
<dbReference type="EMBL" id="JACHMH010000001">
    <property type="protein sequence ID" value="MBB4675878.1"/>
    <property type="molecule type" value="Genomic_DNA"/>
</dbReference>